<gene>
    <name evidence="1" type="ORF">V6W80_15460</name>
</gene>
<dbReference type="Proteomes" id="UP001372714">
    <property type="component" value="Chromosome"/>
</dbReference>
<reference evidence="1 2" key="1">
    <citation type="submission" date="2024-02" db="EMBL/GenBank/DDBJ databases">
        <title>The whole genome sequence of Pseudomonas benzopyrenica MLY92.</title>
        <authorList>
            <person name="Liu Y."/>
        </authorList>
    </citation>
    <scope>NUCLEOTIDE SEQUENCE [LARGE SCALE GENOMIC DNA]</scope>
    <source>
        <strain evidence="1 2">MLY92</strain>
    </source>
</reference>
<protein>
    <submittedName>
        <fullName evidence="1">Uncharacterized protein</fullName>
    </submittedName>
</protein>
<evidence type="ECO:0000313" key="2">
    <source>
        <dbReference type="Proteomes" id="UP001372714"/>
    </source>
</evidence>
<dbReference type="EMBL" id="CP145723">
    <property type="protein sequence ID" value="WWM65116.1"/>
    <property type="molecule type" value="Genomic_DNA"/>
</dbReference>
<sequence>MRSRANEIPLWLASLSDKTLQRLNSRLTHLLRMIDVERQRREAQRCTSLSAGTSDESSR</sequence>
<evidence type="ECO:0000313" key="1">
    <source>
        <dbReference type="EMBL" id="WWM65116.1"/>
    </source>
</evidence>
<proteinExistence type="predicted"/>
<accession>A0ABZ2FNE7</accession>
<organism evidence="1 2">
    <name type="scientific">Pseudomonas benzopyrenica</name>
    <dbReference type="NCBI Taxonomy" id="2993566"/>
    <lineage>
        <taxon>Bacteria</taxon>
        <taxon>Pseudomonadati</taxon>
        <taxon>Pseudomonadota</taxon>
        <taxon>Gammaproteobacteria</taxon>
        <taxon>Pseudomonadales</taxon>
        <taxon>Pseudomonadaceae</taxon>
        <taxon>Pseudomonas</taxon>
    </lineage>
</organism>
<keyword evidence="2" id="KW-1185">Reference proteome</keyword>
<name>A0ABZ2FNE7_9PSED</name>
<dbReference type="RefSeq" id="WP_338544755.1">
    <property type="nucleotide sequence ID" value="NZ_CP145723.1"/>
</dbReference>